<dbReference type="EMBL" id="NXLW01000012">
    <property type="protein sequence ID" value="RDU71328.1"/>
    <property type="molecule type" value="Genomic_DNA"/>
</dbReference>
<keyword evidence="4 8" id="KW-0547">Nucleotide-binding</keyword>
<dbReference type="GO" id="GO:0004798">
    <property type="term" value="F:dTMP kinase activity"/>
    <property type="evidence" value="ECO:0007669"/>
    <property type="project" value="UniProtKB-UniRule"/>
</dbReference>
<protein>
    <recommendedName>
        <fullName evidence="8">Thymidylate kinase</fullName>
        <ecNumber evidence="8">2.7.4.9</ecNumber>
    </recommendedName>
    <alternativeName>
        <fullName evidence="8">dTMP kinase</fullName>
    </alternativeName>
</protein>
<organism evidence="10 11">
    <name type="scientific">Helicobacter aurati</name>
    <dbReference type="NCBI Taxonomy" id="137778"/>
    <lineage>
        <taxon>Bacteria</taxon>
        <taxon>Pseudomonadati</taxon>
        <taxon>Campylobacterota</taxon>
        <taxon>Epsilonproteobacteria</taxon>
        <taxon>Campylobacterales</taxon>
        <taxon>Helicobacteraceae</taxon>
        <taxon>Helicobacter</taxon>
    </lineage>
</organism>
<dbReference type="InterPro" id="IPR039430">
    <property type="entry name" value="Thymidylate_kin-like_dom"/>
</dbReference>
<dbReference type="PANTHER" id="PTHR10344:SF4">
    <property type="entry name" value="UMP-CMP KINASE 2, MITOCHONDRIAL"/>
    <property type="match status" value="1"/>
</dbReference>
<evidence type="ECO:0000256" key="5">
    <source>
        <dbReference type="ARBA" id="ARBA00022777"/>
    </source>
</evidence>
<dbReference type="AlphaFoldDB" id="A0A3D8J1G6"/>
<keyword evidence="5 8" id="KW-0418">Kinase</keyword>
<accession>A0A3D8J1G6</accession>
<dbReference type="EC" id="2.7.4.9" evidence="8"/>
<gene>
    <name evidence="8 10" type="primary">tmk</name>
    <name evidence="10" type="ORF">CQA66_06555</name>
</gene>
<dbReference type="NCBIfam" id="TIGR00041">
    <property type="entry name" value="DTMP_kinase"/>
    <property type="match status" value="1"/>
</dbReference>
<comment type="caution">
    <text evidence="10">The sequence shown here is derived from an EMBL/GenBank/DDBJ whole genome shotgun (WGS) entry which is preliminary data.</text>
</comment>
<dbReference type="RefSeq" id="WP_104762369.1">
    <property type="nucleotide sequence ID" value="NZ_FZPM01000004.1"/>
</dbReference>
<reference evidence="10 11" key="1">
    <citation type="submission" date="2018-04" db="EMBL/GenBank/DDBJ databases">
        <title>Novel Campyloabacter and Helicobacter Species and Strains.</title>
        <authorList>
            <person name="Mannion A.J."/>
            <person name="Shen Z."/>
            <person name="Fox J.G."/>
        </authorList>
    </citation>
    <scope>NUCLEOTIDE SEQUENCE [LARGE SCALE GENOMIC DNA]</scope>
    <source>
        <strain evidence="10 11">MIT 97-5075</strain>
    </source>
</reference>
<dbReference type="GO" id="GO:0006235">
    <property type="term" value="P:dTTP biosynthetic process"/>
    <property type="evidence" value="ECO:0007669"/>
    <property type="project" value="UniProtKB-UniRule"/>
</dbReference>
<evidence type="ECO:0000256" key="4">
    <source>
        <dbReference type="ARBA" id="ARBA00022741"/>
    </source>
</evidence>
<evidence type="ECO:0000259" key="9">
    <source>
        <dbReference type="Pfam" id="PF02223"/>
    </source>
</evidence>
<evidence type="ECO:0000256" key="2">
    <source>
        <dbReference type="ARBA" id="ARBA00022679"/>
    </source>
</evidence>
<dbReference type="InterPro" id="IPR018094">
    <property type="entry name" value="Thymidylate_kinase"/>
</dbReference>
<keyword evidence="3 8" id="KW-0545">Nucleotide biosynthesis</keyword>
<proteinExistence type="inferred from homology"/>
<dbReference type="GO" id="GO:0005829">
    <property type="term" value="C:cytosol"/>
    <property type="evidence" value="ECO:0007669"/>
    <property type="project" value="TreeGrafter"/>
</dbReference>
<dbReference type="PANTHER" id="PTHR10344">
    <property type="entry name" value="THYMIDYLATE KINASE"/>
    <property type="match status" value="1"/>
</dbReference>
<comment type="function">
    <text evidence="8">Phosphorylation of dTMP to form dTDP in both de novo and salvage pathways of dTTP synthesis.</text>
</comment>
<comment type="similarity">
    <text evidence="1 8">Belongs to the thymidylate kinase family.</text>
</comment>
<dbReference type="CDD" id="cd01672">
    <property type="entry name" value="TMPK"/>
    <property type="match status" value="1"/>
</dbReference>
<name>A0A3D8J1G6_9HELI</name>
<evidence type="ECO:0000313" key="10">
    <source>
        <dbReference type="EMBL" id="RDU71328.1"/>
    </source>
</evidence>
<dbReference type="Proteomes" id="UP000256424">
    <property type="component" value="Unassembled WGS sequence"/>
</dbReference>
<dbReference type="Pfam" id="PF02223">
    <property type="entry name" value="Thymidylate_kin"/>
    <property type="match status" value="1"/>
</dbReference>
<evidence type="ECO:0000256" key="6">
    <source>
        <dbReference type="ARBA" id="ARBA00022840"/>
    </source>
</evidence>
<dbReference type="Gene3D" id="3.40.50.300">
    <property type="entry name" value="P-loop containing nucleotide triphosphate hydrolases"/>
    <property type="match status" value="1"/>
</dbReference>
<dbReference type="OrthoDB" id="9774907at2"/>
<evidence type="ECO:0000256" key="3">
    <source>
        <dbReference type="ARBA" id="ARBA00022727"/>
    </source>
</evidence>
<feature type="binding site" evidence="8">
    <location>
        <begin position="8"/>
        <end position="15"/>
    </location>
    <ligand>
        <name>ATP</name>
        <dbReference type="ChEBI" id="CHEBI:30616"/>
    </ligand>
</feature>
<evidence type="ECO:0000256" key="8">
    <source>
        <dbReference type="HAMAP-Rule" id="MF_00165"/>
    </source>
</evidence>
<keyword evidence="6 8" id="KW-0067">ATP-binding</keyword>
<keyword evidence="2 8" id="KW-0808">Transferase</keyword>
<evidence type="ECO:0000256" key="1">
    <source>
        <dbReference type="ARBA" id="ARBA00009776"/>
    </source>
</evidence>
<dbReference type="GO" id="GO:0006233">
    <property type="term" value="P:dTDP biosynthetic process"/>
    <property type="evidence" value="ECO:0007669"/>
    <property type="project" value="InterPro"/>
</dbReference>
<dbReference type="GO" id="GO:0005524">
    <property type="term" value="F:ATP binding"/>
    <property type="evidence" value="ECO:0007669"/>
    <property type="project" value="UniProtKB-UniRule"/>
</dbReference>
<evidence type="ECO:0000313" key="11">
    <source>
        <dbReference type="Proteomes" id="UP000256424"/>
    </source>
</evidence>
<sequence>MRYFVIEGIDTSGKSTQWNLLRKKSSHAYLIDSFLQDSMSTIPPESTVFIQEPSNTPLGNTIRDIILHKQILNNSRAMFLLFLAQRAELLAHCKSLPNIVISDRSLISGISYATDIDIEQALMLNLFATHNILPQKIVFLELSLEALQQRLTQKNTSNTQQQIDNIESKGAAYLYQIQRRLKETLKIITHYAQNNQRQIEICSLDATEPQNILHEEISNFFKIY</sequence>
<dbReference type="InterPro" id="IPR027417">
    <property type="entry name" value="P-loop_NTPase"/>
</dbReference>
<dbReference type="GO" id="GO:0006227">
    <property type="term" value="P:dUDP biosynthetic process"/>
    <property type="evidence" value="ECO:0007669"/>
    <property type="project" value="TreeGrafter"/>
</dbReference>
<feature type="domain" description="Thymidylate kinase-like" evidence="9">
    <location>
        <begin position="6"/>
        <end position="188"/>
    </location>
</feature>
<comment type="catalytic activity">
    <reaction evidence="7 8">
        <text>dTMP + ATP = dTDP + ADP</text>
        <dbReference type="Rhea" id="RHEA:13517"/>
        <dbReference type="ChEBI" id="CHEBI:30616"/>
        <dbReference type="ChEBI" id="CHEBI:58369"/>
        <dbReference type="ChEBI" id="CHEBI:63528"/>
        <dbReference type="ChEBI" id="CHEBI:456216"/>
        <dbReference type="EC" id="2.7.4.9"/>
    </reaction>
</comment>
<dbReference type="SUPFAM" id="SSF52540">
    <property type="entry name" value="P-loop containing nucleoside triphosphate hydrolases"/>
    <property type="match status" value="1"/>
</dbReference>
<evidence type="ECO:0000256" key="7">
    <source>
        <dbReference type="ARBA" id="ARBA00048743"/>
    </source>
</evidence>
<dbReference type="HAMAP" id="MF_00165">
    <property type="entry name" value="Thymidylate_kinase"/>
    <property type="match status" value="1"/>
</dbReference>
<keyword evidence="11" id="KW-1185">Reference proteome</keyword>